<accession>A0A1D1YPH5</accession>
<evidence type="ECO:0000256" key="1">
    <source>
        <dbReference type="SAM" id="MobiDB-lite"/>
    </source>
</evidence>
<protein>
    <submittedName>
        <fullName evidence="2">Uncharacterized protein</fullName>
    </submittedName>
</protein>
<evidence type="ECO:0000313" key="2">
    <source>
        <dbReference type="EMBL" id="JAT56542.1"/>
    </source>
</evidence>
<feature type="region of interest" description="Disordered" evidence="1">
    <location>
        <begin position="59"/>
        <end position="82"/>
    </location>
</feature>
<proteinExistence type="predicted"/>
<feature type="compositionally biased region" description="Basic residues" evidence="1">
    <location>
        <begin position="71"/>
        <end position="82"/>
    </location>
</feature>
<organism evidence="2">
    <name type="scientific">Anthurium amnicola</name>
    <dbReference type="NCBI Taxonomy" id="1678845"/>
    <lineage>
        <taxon>Eukaryota</taxon>
        <taxon>Viridiplantae</taxon>
        <taxon>Streptophyta</taxon>
        <taxon>Embryophyta</taxon>
        <taxon>Tracheophyta</taxon>
        <taxon>Spermatophyta</taxon>
        <taxon>Magnoliopsida</taxon>
        <taxon>Liliopsida</taxon>
        <taxon>Araceae</taxon>
        <taxon>Pothoideae</taxon>
        <taxon>Potheae</taxon>
        <taxon>Anthurium</taxon>
    </lineage>
</organism>
<name>A0A1D1YPH5_9ARAE</name>
<dbReference type="AlphaFoldDB" id="A0A1D1YPH5"/>
<sequence>MIFGKRQILGRLFRVFCLQNFRMVIIGLRVTWYLLIMECRIGGSGSSLADSHWNRGVSDPDSRMYTQSPTRKLKKKLSKTQKKARSVAILAVEEEDGRKKGKK</sequence>
<gene>
    <name evidence="2" type="ORF">g.125895</name>
</gene>
<reference evidence="2" key="1">
    <citation type="submission" date="2015-07" db="EMBL/GenBank/DDBJ databases">
        <title>Transcriptome Assembly of Anthurium amnicola.</title>
        <authorList>
            <person name="Suzuki J."/>
        </authorList>
    </citation>
    <scope>NUCLEOTIDE SEQUENCE</scope>
</reference>
<dbReference type="EMBL" id="GDJX01011394">
    <property type="protein sequence ID" value="JAT56542.1"/>
    <property type="molecule type" value="Transcribed_RNA"/>
</dbReference>